<sequence length="81" mass="9539">MSQQSAEIIAAYESYLVNVIITYSMTMVYEYLITLNDEITMIWRRTWTVVTWLFMTNRYLMIVSTIWAAVPATAKVRLANY</sequence>
<comment type="caution">
    <text evidence="3">The sequence shown here is derived from an EMBL/GenBank/DDBJ whole genome shotgun (WGS) entry which is preliminary data.</text>
</comment>
<dbReference type="Proteomes" id="UP000309038">
    <property type="component" value="Unassembled WGS sequence"/>
</dbReference>
<dbReference type="Pfam" id="PF20151">
    <property type="entry name" value="DUF6533"/>
    <property type="match status" value="1"/>
</dbReference>
<evidence type="ECO:0000313" key="3">
    <source>
        <dbReference type="EMBL" id="THG97199.1"/>
    </source>
</evidence>
<feature type="transmembrane region" description="Helical" evidence="1">
    <location>
        <begin position="47"/>
        <end position="70"/>
    </location>
</feature>
<keyword evidence="4" id="KW-1185">Reference proteome</keyword>
<dbReference type="InterPro" id="IPR045340">
    <property type="entry name" value="DUF6533"/>
</dbReference>
<name>A0A4S4KKN5_9APHY</name>
<reference evidence="3 4" key="1">
    <citation type="submission" date="2019-02" db="EMBL/GenBank/DDBJ databases">
        <title>Genome sequencing of the rare red list fungi Phlebia centrifuga.</title>
        <authorList>
            <person name="Buettner E."/>
            <person name="Kellner H."/>
        </authorList>
    </citation>
    <scope>NUCLEOTIDE SEQUENCE [LARGE SCALE GENOMIC DNA]</scope>
    <source>
        <strain evidence="3 4">DSM 108282</strain>
    </source>
</reference>
<evidence type="ECO:0000259" key="2">
    <source>
        <dbReference type="Pfam" id="PF20151"/>
    </source>
</evidence>
<evidence type="ECO:0000256" key="1">
    <source>
        <dbReference type="SAM" id="Phobius"/>
    </source>
</evidence>
<evidence type="ECO:0000313" key="4">
    <source>
        <dbReference type="Proteomes" id="UP000309038"/>
    </source>
</evidence>
<gene>
    <name evidence="3" type="ORF">EW026_g4752</name>
</gene>
<feature type="domain" description="DUF6533" evidence="2">
    <location>
        <begin position="27"/>
        <end position="63"/>
    </location>
</feature>
<keyword evidence="1" id="KW-0472">Membrane</keyword>
<accession>A0A4S4KKN5</accession>
<feature type="transmembrane region" description="Helical" evidence="1">
    <location>
        <begin position="15"/>
        <end position="35"/>
    </location>
</feature>
<organism evidence="3 4">
    <name type="scientific">Hermanssonia centrifuga</name>
    <dbReference type="NCBI Taxonomy" id="98765"/>
    <lineage>
        <taxon>Eukaryota</taxon>
        <taxon>Fungi</taxon>
        <taxon>Dikarya</taxon>
        <taxon>Basidiomycota</taxon>
        <taxon>Agaricomycotina</taxon>
        <taxon>Agaricomycetes</taxon>
        <taxon>Polyporales</taxon>
        <taxon>Meruliaceae</taxon>
        <taxon>Hermanssonia</taxon>
    </lineage>
</organism>
<keyword evidence="1" id="KW-1133">Transmembrane helix</keyword>
<dbReference type="EMBL" id="SGPJ01000183">
    <property type="protein sequence ID" value="THG97199.1"/>
    <property type="molecule type" value="Genomic_DNA"/>
</dbReference>
<protein>
    <recommendedName>
        <fullName evidence="2">DUF6533 domain-containing protein</fullName>
    </recommendedName>
</protein>
<proteinExistence type="predicted"/>
<keyword evidence="1" id="KW-0812">Transmembrane</keyword>
<dbReference type="AlphaFoldDB" id="A0A4S4KKN5"/>